<reference evidence="2 3" key="1">
    <citation type="submission" date="2019-02" db="EMBL/GenBank/DDBJ databases">
        <title>Sequencing the genomes of 1000 actinobacteria strains.</title>
        <authorList>
            <person name="Klenk H.-P."/>
        </authorList>
    </citation>
    <scope>NUCLEOTIDE SEQUENCE [LARGE SCALE GENOMIC DNA]</scope>
    <source>
        <strain evidence="2 3">DSM 17364</strain>
    </source>
</reference>
<dbReference type="SUPFAM" id="SSF52540">
    <property type="entry name" value="P-loop containing nucleoside triphosphate hydrolases"/>
    <property type="match status" value="1"/>
</dbReference>
<name>A0A4Q8AAX1_9MICC</name>
<protein>
    <submittedName>
        <fullName evidence="2">Pilus assembly protein CpaE</fullName>
    </submittedName>
</protein>
<dbReference type="InterPro" id="IPR025669">
    <property type="entry name" value="AAA_dom"/>
</dbReference>
<sequence>MSRFLLISDRQPLEARLNAGLNSTVPGSVYRIGAGAAAQPSDDVLRRSIGEPTDVVILGPDVATDTALRLASSLAATAPDVAVVLITESDEDPELMRSAMRAGIRDVAAADADPAALRLAVERACAAVERRRHPAGADSARPRGEVITVLSPKGGVGKTTVATNLAVGLARIAPQRVVVVDLDLQFGDVASALNLDPEHVITDAAHNVAAQDSVVLKAFLARTDHGVYALCGPRTPADADQITPDQTGLLIDQLAVEFDYVVIDTAPGLGEHLLAALERTTTAVWICGMDVPSVRGTNNALAVLGELQLVPRGRHTVVNFADKRSGLTIGDIESTLGAPVDVVIPRSRTLPLSTNRGIPHIADGRHDSAFRGLAKLVDRFDAEERQRLRQQHRREVVS</sequence>
<dbReference type="Pfam" id="PF13614">
    <property type="entry name" value="AAA_31"/>
    <property type="match status" value="1"/>
</dbReference>
<dbReference type="GO" id="GO:0005829">
    <property type="term" value="C:cytosol"/>
    <property type="evidence" value="ECO:0007669"/>
    <property type="project" value="TreeGrafter"/>
</dbReference>
<dbReference type="Gene3D" id="3.40.50.2300">
    <property type="match status" value="1"/>
</dbReference>
<evidence type="ECO:0000259" key="1">
    <source>
        <dbReference type="Pfam" id="PF13614"/>
    </source>
</evidence>
<dbReference type="SUPFAM" id="SSF52172">
    <property type="entry name" value="CheY-like"/>
    <property type="match status" value="1"/>
</dbReference>
<dbReference type="RefSeq" id="WP_130448896.1">
    <property type="nucleotide sequence ID" value="NZ_SHLA01000001.1"/>
</dbReference>
<dbReference type="GO" id="GO:0009898">
    <property type="term" value="C:cytoplasmic side of plasma membrane"/>
    <property type="evidence" value="ECO:0007669"/>
    <property type="project" value="TreeGrafter"/>
</dbReference>
<feature type="domain" description="AAA" evidence="1">
    <location>
        <begin position="145"/>
        <end position="284"/>
    </location>
</feature>
<dbReference type="InterPro" id="IPR027417">
    <property type="entry name" value="P-loop_NTPase"/>
</dbReference>
<dbReference type="GO" id="GO:0016887">
    <property type="term" value="F:ATP hydrolysis activity"/>
    <property type="evidence" value="ECO:0007669"/>
    <property type="project" value="TreeGrafter"/>
</dbReference>
<accession>A0A4Q8AAX1</accession>
<dbReference type="GO" id="GO:0051782">
    <property type="term" value="P:negative regulation of cell division"/>
    <property type="evidence" value="ECO:0007669"/>
    <property type="project" value="TreeGrafter"/>
</dbReference>
<dbReference type="OrthoDB" id="3448281at2"/>
<gene>
    <name evidence="2" type="ORF">EV380_0349</name>
</gene>
<dbReference type="InterPro" id="IPR050625">
    <property type="entry name" value="ParA/MinD_ATPase"/>
</dbReference>
<dbReference type="AlphaFoldDB" id="A0A4Q8AAX1"/>
<dbReference type="GO" id="GO:0005524">
    <property type="term" value="F:ATP binding"/>
    <property type="evidence" value="ECO:0007669"/>
    <property type="project" value="TreeGrafter"/>
</dbReference>
<evidence type="ECO:0000313" key="3">
    <source>
        <dbReference type="Proteomes" id="UP000292685"/>
    </source>
</evidence>
<comment type="caution">
    <text evidence="2">The sequence shown here is derived from an EMBL/GenBank/DDBJ whole genome shotgun (WGS) entry which is preliminary data.</text>
</comment>
<dbReference type="Gene3D" id="3.40.50.300">
    <property type="entry name" value="P-loop containing nucleotide triphosphate hydrolases"/>
    <property type="match status" value="1"/>
</dbReference>
<dbReference type="Proteomes" id="UP000292685">
    <property type="component" value="Unassembled WGS sequence"/>
</dbReference>
<dbReference type="PANTHER" id="PTHR43384:SF13">
    <property type="entry name" value="SLR0110 PROTEIN"/>
    <property type="match status" value="1"/>
</dbReference>
<dbReference type="InterPro" id="IPR011006">
    <property type="entry name" value="CheY-like_superfamily"/>
</dbReference>
<dbReference type="PANTHER" id="PTHR43384">
    <property type="entry name" value="SEPTUM SITE-DETERMINING PROTEIN MIND HOMOLOG, CHLOROPLASTIC-RELATED"/>
    <property type="match status" value="1"/>
</dbReference>
<dbReference type="EMBL" id="SHLA01000001">
    <property type="protein sequence ID" value="RZU60801.1"/>
    <property type="molecule type" value="Genomic_DNA"/>
</dbReference>
<evidence type="ECO:0000313" key="2">
    <source>
        <dbReference type="EMBL" id="RZU60801.1"/>
    </source>
</evidence>
<keyword evidence="3" id="KW-1185">Reference proteome</keyword>
<organism evidence="2 3">
    <name type="scientific">Zhihengliuella halotolerans</name>
    <dbReference type="NCBI Taxonomy" id="370736"/>
    <lineage>
        <taxon>Bacteria</taxon>
        <taxon>Bacillati</taxon>
        <taxon>Actinomycetota</taxon>
        <taxon>Actinomycetes</taxon>
        <taxon>Micrococcales</taxon>
        <taxon>Micrococcaceae</taxon>
        <taxon>Zhihengliuella</taxon>
    </lineage>
</organism>
<proteinExistence type="predicted"/>